<dbReference type="Proteomes" id="UP001501433">
    <property type="component" value="Unassembled WGS sequence"/>
</dbReference>
<evidence type="ECO:0000313" key="1">
    <source>
        <dbReference type="EMBL" id="GAA4801840.1"/>
    </source>
</evidence>
<comment type="caution">
    <text evidence="1">The sequence shown here is derived from an EMBL/GenBank/DDBJ whole genome shotgun (WGS) entry which is preliminary data.</text>
</comment>
<reference evidence="2" key="1">
    <citation type="journal article" date="2019" name="Int. J. Syst. Evol. Microbiol.">
        <title>The Global Catalogue of Microorganisms (GCM) 10K type strain sequencing project: providing services to taxonomists for standard genome sequencing and annotation.</title>
        <authorList>
            <consortium name="The Broad Institute Genomics Platform"/>
            <consortium name="The Broad Institute Genome Sequencing Center for Infectious Disease"/>
            <person name="Wu L."/>
            <person name="Ma J."/>
        </authorList>
    </citation>
    <scope>NUCLEOTIDE SEQUENCE [LARGE SCALE GENOMIC DNA]</scope>
    <source>
        <strain evidence="2">JCM 18325</strain>
    </source>
</reference>
<name>A0ABP9BY86_9FLAO</name>
<gene>
    <name evidence="1" type="ORF">GCM10023330_04770</name>
</gene>
<accession>A0ABP9BY86</accession>
<evidence type="ECO:0000313" key="2">
    <source>
        <dbReference type="Proteomes" id="UP001501433"/>
    </source>
</evidence>
<dbReference type="EMBL" id="BAABJW010000001">
    <property type="protein sequence ID" value="GAA4801840.1"/>
    <property type="molecule type" value="Genomic_DNA"/>
</dbReference>
<keyword evidence="2" id="KW-1185">Reference proteome</keyword>
<proteinExistence type="predicted"/>
<organism evidence="1 2">
    <name type="scientific">Litoribaculum gwangyangense</name>
    <dbReference type="NCBI Taxonomy" id="1130722"/>
    <lineage>
        <taxon>Bacteria</taxon>
        <taxon>Pseudomonadati</taxon>
        <taxon>Bacteroidota</taxon>
        <taxon>Flavobacteriia</taxon>
        <taxon>Flavobacteriales</taxon>
        <taxon>Flavobacteriaceae</taxon>
        <taxon>Litoribaculum</taxon>
    </lineage>
</organism>
<dbReference type="RefSeq" id="WP_345275331.1">
    <property type="nucleotide sequence ID" value="NZ_BAABJW010000001.1"/>
</dbReference>
<sequence>MVKKLTVIFEDKREPLTLLYFKDEDLFIGYLIQNGTEILKKFAHKTFNESVAEIKAFLDDLGGYGIIEKVDLDKQIKTLLEKLSEY</sequence>
<protein>
    <submittedName>
        <fullName evidence="1">Uncharacterized protein</fullName>
    </submittedName>
</protein>